<name>A0ABW1VCZ1_9MICO</name>
<gene>
    <name evidence="1" type="ORF">ACFQB0_00040</name>
</gene>
<evidence type="ECO:0000313" key="2">
    <source>
        <dbReference type="Proteomes" id="UP001596306"/>
    </source>
</evidence>
<reference evidence="2" key="1">
    <citation type="journal article" date="2019" name="Int. J. Syst. Evol. Microbiol.">
        <title>The Global Catalogue of Microorganisms (GCM) 10K type strain sequencing project: providing services to taxonomists for standard genome sequencing and annotation.</title>
        <authorList>
            <consortium name="The Broad Institute Genomics Platform"/>
            <consortium name="The Broad Institute Genome Sequencing Center for Infectious Disease"/>
            <person name="Wu L."/>
            <person name="Ma J."/>
        </authorList>
    </citation>
    <scope>NUCLEOTIDE SEQUENCE [LARGE SCALE GENOMIC DNA]</scope>
    <source>
        <strain evidence="2">CCUG 43304</strain>
    </source>
</reference>
<evidence type="ECO:0000313" key="1">
    <source>
        <dbReference type="EMBL" id="MFC6354505.1"/>
    </source>
</evidence>
<accession>A0ABW1VCZ1</accession>
<dbReference type="EMBL" id="JBHSTP010000001">
    <property type="protein sequence ID" value="MFC6354505.1"/>
    <property type="molecule type" value="Genomic_DNA"/>
</dbReference>
<organism evidence="1 2">
    <name type="scientific">Luethyella okanaganae</name>
    <dbReference type="NCBI Taxonomy" id="69372"/>
    <lineage>
        <taxon>Bacteria</taxon>
        <taxon>Bacillati</taxon>
        <taxon>Actinomycetota</taxon>
        <taxon>Actinomycetes</taxon>
        <taxon>Micrococcales</taxon>
        <taxon>Microbacteriaceae</taxon>
        <taxon>Luethyella</taxon>
    </lineage>
</organism>
<proteinExistence type="predicted"/>
<comment type="caution">
    <text evidence="1">The sequence shown here is derived from an EMBL/GenBank/DDBJ whole genome shotgun (WGS) entry which is preliminary data.</text>
</comment>
<dbReference type="Proteomes" id="UP001596306">
    <property type="component" value="Unassembled WGS sequence"/>
</dbReference>
<dbReference type="RefSeq" id="WP_386726004.1">
    <property type="nucleotide sequence ID" value="NZ_JBHSTP010000001.1"/>
</dbReference>
<keyword evidence="2" id="KW-1185">Reference proteome</keyword>
<protein>
    <submittedName>
        <fullName evidence="1">Uncharacterized protein</fullName>
    </submittedName>
</protein>
<sequence>MMQGYVVLRISYRMLMNDRAKVEAGILELVRRDEYLWSSNPGWRHGRAAQNAG</sequence>